<gene>
    <name evidence="2" type="ORF">AVDCRST_MAG74-3630</name>
</gene>
<feature type="region of interest" description="Disordered" evidence="1">
    <location>
        <begin position="60"/>
        <end position="101"/>
    </location>
</feature>
<reference evidence="2" key="1">
    <citation type="submission" date="2020-02" db="EMBL/GenBank/DDBJ databases">
        <authorList>
            <person name="Meier V. D."/>
        </authorList>
    </citation>
    <scope>NUCLEOTIDE SEQUENCE</scope>
    <source>
        <strain evidence="2">AVDCRST_MAG74</strain>
    </source>
</reference>
<evidence type="ECO:0000256" key="1">
    <source>
        <dbReference type="SAM" id="MobiDB-lite"/>
    </source>
</evidence>
<dbReference type="AlphaFoldDB" id="A0A6J4Q1A4"/>
<evidence type="ECO:0000313" key="2">
    <source>
        <dbReference type="EMBL" id="CAA9430033.1"/>
    </source>
</evidence>
<name>A0A6J4Q1A4_9BACT</name>
<protein>
    <recommendedName>
        <fullName evidence="3">DUF362 domain-containing protein</fullName>
    </recommendedName>
</protein>
<evidence type="ECO:0008006" key="3">
    <source>
        <dbReference type="Google" id="ProtNLM"/>
    </source>
</evidence>
<proteinExistence type="predicted"/>
<organism evidence="2">
    <name type="scientific">uncultured Pyrinomonadaceae bacterium</name>
    <dbReference type="NCBI Taxonomy" id="2283094"/>
    <lineage>
        <taxon>Bacteria</taxon>
        <taxon>Pseudomonadati</taxon>
        <taxon>Acidobacteriota</taxon>
        <taxon>Blastocatellia</taxon>
        <taxon>Blastocatellales</taxon>
        <taxon>Pyrinomonadaceae</taxon>
        <taxon>environmental samples</taxon>
    </lineage>
</organism>
<accession>A0A6J4Q1A4</accession>
<sequence length="101" mass="11472">MENTKKSVVAIAHTREKHRSPERVLSLVRAAIDLLGGMETFVKPHQIVLIKPNQTVFIRRKKAARPTRSSSARLFASPKKRAQKPCRSPNLRADFSRRSDV</sequence>
<dbReference type="EMBL" id="CADCUR010000302">
    <property type="protein sequence ID" value="CAA9430033.1"/>
    <property type="molecule type" value="Genomic_DNA"/>
</dbReference>